<evidence type="ECO:0000313" key="2">
    <source>
        <dbReference type="EMBL" id="MFC5368790.1"/>
    </source>
</evidence>
<dbReference type="PANTHER" id="PTHR43649:SF12">
    <property type="entry name" value="DIACETYLCHITOBIOSE BINDING PROTEIN DASA"/>
    <property type="match status" value="1"/>
</dbReference>
<dbReference type="AlphaFoldDB" id="A0ABD5RFJ4"/>
<dbReference type="Gene3D" id="3.40.190.10">
    <property type="entry name" value="Periplasmic binding protein-like II"/>
    <property type="match status" value="1"/>
</dbReference>
<dbReference type="PANTHER" id="PTHR43649">
    <property type="entry name" value="ARABINOSE-BINDING PROTEIN-RELATED"/>
    <property type="match status" value="1"/>
</dbReference>
<dbReference type="Pfam" id="PF13416">
    <property type="entry name" value="SBP_bac_8"/>
    <property type="match status" value="1"/>
</dbReference>
<accession>A0ABD5RFJ4</accession>
<gene>
    <name evidence="2" type="ORF">ACFPJ5_17845</name>
</gene>
<dbReference type="EMBL" id="JBHSKX010000004">
    <property type="protein sequence ID" value="MFC5368790.1"/>
    <property type="molecule type" value="Genomic_DNA"/>
</dbReference>
<proteinExistence type="predicted"/>
<dbReference type="InterPro" id="IPR006311">
    <property type="entry name" value="TAT_signal"/>
</dbReference>
<reference evidence="2 3" key="1">
    <citation type="journal article" date="2019" name="Int. J. Syst. Evol. Microbiol.">
        <title>The Global Catalogue of Microorganisms (GCM) 10K type strain sequencing project: providing services to taxonomists for standard genome sequencing and annotation.</title>
        <authorList>
            <consortium name="The Broad Institute Genomics Platform"/>
            <consortium name="The Broad Institute Genome Sequencing Center for Infectious Disease"/>
            <person name="Wu L."/>
            <person name="Ma J."/>
        </authorList>
    </citation>
    <scope>NUCLEOTIDE SEQUENCE [LARGE SCALE GENOMIC DNA]</scope>
    <source>
        <strain evidence="2 3">CGMCC 1.12237</strain>
    </source>
</reference>
<dbReference type="InterPro" id="IPR050490">
    <property type="entry name" value="Bact_solute-bd_prot1"/>
</dbReference>
<organism evidence="2 3">
    <name type="scientific">Salinirubrum litoreum</name>
    <dbReference type="NCBI Taxonomy" id="1126234"/>
    <lineage>
        <taxon>Archaea</taxon>
        <taxon>Methanobacteriati</taxon>
        <taxon>Methanobacteriota</taxon>
        <taxon>Stenosarchaea group</taxon>
        <taxon>Halobacteria</taxon>
        <taxon>Halobacteriales</taxon>
        <taxon>Haloferacaceae</taxon>
        <taxon>Salinirubrum</taxon>
    </lineage>
</organism>
<name>A0ABD5RFJ4_9EURY</name>
<dbReference type="PROSITE" id="PS51318">
    <property type="entry name" value="TAT"/>
    <property type="match status" value="1"/>
</dbReference>
<feature type="compositionally biased region" description="Gly residues" evidence="1">
    <location>
        <begin position="41"/>
        <end position="57"/>
    </location>
</feature>
<protein>
    <submittedName>
        <fullName evidence="2">ABC transporter substrate-binding protein</fullName>
    </submittedName>
</protein>
<comment type="caution">
    <text evidence="2">The sequence shown here is derived from an EMBL/GenBank/DDBJ whole genome shotgun (WGS) entry which is preliminary data.</text>
</comment>
<evidence type="ECO:0000313" key="3">
    <source>
        <dbReference type="Proteomes" id="UP001596201"/>
    </source>
</evidence>
<dbReference type="RefSeq" id="WP_227231360.1">
    <property type="nucleotide sequence ID" value="NZ_JAJCVJ010000003.1"/>
</dbReference>
<dbReference type="SUPFAM" id="SSF53850">
    <property type="entry name" value="Periplasmic binding protein-like II"/>
    <property type="match status" value="1"/>
</dbReference>
<keyword evidence="3" id="KW-1185">Reference proteome</keyword>
<sequence>MTDDHTNAVGRRRILQGAGAATLAGLAGCVGTGDPTPTPGSSGGGGGDDSGGGGGGDTTTESQMAQSIEVWGWDVAAKSLDLIDEPYEEANGGDVSITQIGRADMKDKFKSTLLSGSGAPAAAMMESVDAASWVDTGGLRDISAWLDEAGIKDQFVEGKWGPLEKDGGTYALPWDIGPVGTFYRRDVMENHDIDPTSVETWDQYIEEGQKLPDDQYLLNLPSNDYDGLWRMMFRQLGGQPFTANGAVNIHSDKSLQVARILKRIRDSGIANDLASWSSSWFTAFGEGTTASLTAGAWMEGTLKAELGDTSGQWGVIKPPAIESGGSRATNWGGSNVTIPAQVSDDVARRAWDYMAFTLGSAEHQITMYQEYGIFPALESAYESDAFDQQNEFLGGQEAGRMYAEIAPEIAPYRYTVDTPEVTKAVNTHFRDMMTGDKTPKEAVDAAAQQVADRTDRDLA</sequence>
<evidence type="ECO:0000256" key="1">
    <source>
        <dbReference type="SAM" id="MobiDB-lite"/>
    </source>
</evidence>
<dbReference type="InterPro" id="IPR006059">
    <property type="entry name" value="SBP"/>
</dbReference>
<dbReference type="Proteomes" id="UP001596201">
    <property type="component" value="Unassembled WGS sequence"/>
</dbReference>
<feature type="region of interest" description="Disordered" evidence="1">
    <location>
        <begin position="30"/>
        <end position="60"/>
    </location>
</feature>